<evidence type="ECO:0000256" key="3">
    <source>
        <dbReference type="ARBA" id="ARBA00022692"/>
    </source>
</evidence>
<dbReference type="OrthoDB" id="2131401at2759"/>
<gene>
    <name evidence="7" type="ORF">NEOLEDRAFT_1156368</name>
</gene>
<comment type="subcellular location">
    <subcellularLocation>
        <location evidence="1">Membrane</location>
        <topology evidence="1">Multi-pass membrane protein</topology>
    </subcellularLocation>
</comment>
<evidence type="ECO:0000313" key="8">
    <source>
        <dbReference type="Proteomes" id="UP000076761"/>
    </source>
</evidence>
<evidence type="ECO:0000313" key="7">
    <source>
        <dbReference type="EMBL" id="KZT25149.1"/>
    </source>
</evidence>
<evidence type="ECO:0000256" key="5">
    <source>
        <dbReference type="ARBA" id="ARBA00023136"/>
    </source>
</evidence>
<protein>
    <recommendedName>
        <fullName evidence="9">Integral membrane protein</fullName>
    </recommendedName>
</protein>
<keyword evidence="3 6" id="KW-0812">Transmembrane</keyword>
<keyword evidence="4 6" id="KW-1133">Transmembrane helix</keyword>
<proteinExistence type="inferred from homology"/>
<evidence type="ECO:0000256" key="4">
    <source>
        <dbReference type="ARBA" id="ARBA00022989"/>
    </source>
</evidence>
<name>A0A165SH12_9AGAM</name>
<sequence>MSQSPKFPSLYDISLEVLRVDHRDSRQYGGVYLDKHSDVYRFTVYWTLILSTPCFILAGIYASFNMAFPPSQRRDSIPSYKGFPSDYPVSPTLVPLNPPTLSSTRPNPRRSRFTFAVLVLLTYAVLSVGSAVVGSAVLAWVLVGLFEAGKYSLSTWIPFIWALIQTLVGLTGIWPAVIDII</sequence>
<comment type="similarity">
    <text evidence="2">Belongs to the TMEM170 family.</text>
</comment>
<dbReference type="InParanoid" id="A0A165SH12"/>
<dbReference type="STRING" id="1314782.A0A165SH12"/>
<keyword evidence="8" id="KW-1185">Reference proteome</keyword>
<evidence type="ECO:0000256" key="2">
    <source>
        <dbReference type="ARBA" id="ARBA00006325"/>
    </source>
</evidence>
<dbReference type="EMBL" id="KV425573">
    <property type="protein sequence ID" value="KZT25149.1"/>
    <property type="molecule type" value="Genomic_DNA"/>
</dbReference>
<keyword evidence="5 6" id="KW-0472">Membrane</keyword>
<feature type="transmembrane region" description="Helical" evidence="6">
    <location>
        <begin position="115"/>
        <end position="143"/>
    </location>
</feature>
<accession>A0A165SH12</accession>
<dbReference type="AlphaFoldDB" id="A0A165SH12"/>
<evidence type="ECO:0008006" key="9">
    <source>
        <dbReference type="Google" id="ProtNLM"/>
    </source>
</evidence>
<feature type="transmembrane region" description="Helical" evidence="6">
    <location>
        <begin position="155"/>
        <end position="178"/>
    </location>
</feature>
<organism evidence="7 8">
    <name type="scientific">Neolentinus lepideus HHB14362 ss-1</name>
    <dbReference type="NCBI Taxonomy" id="1314782"/>
    <lineage>
        <taxon>Eukaryota</taxon>
        <taxon>Fungi</taxon>
        <taxon>Dikarya</taxon>
        <taxon>Basidiomycota</taxon>
        <taxon>Agaricomycotina</taxon>
        <taxon>Agaricomycetes</taxon>
        <taxon>Gloeophyllales</taxon>
        <taxon>Gloeophyllaceae</taxon>
        <taxon>Neolentinus</taxon>
    </lineage>
</organism>
<dbReference type="PANTHER" id="PTHR22779:SF6">
    <property type="entry name" value="SD17342P"/>
    <property type="match status" value="1"/>
</dbReference>
<feature type="transmembrane region" description="Helical" evidence="6">
    <location>
        <begin position="44"/>
        <end position="64"/>
    </location>
</feature>
<dbReference type="InterPro" id="IPR019334">
    <property type="entry name" value="TMEM170A/B/YPR153W-like"/>
</dbReference>
<dbReference type="Proteomes" id="UP000076761">
    <property type="component" value="Unassembled WGS sequence"/>
</dbReference>
<dbReference type="PANTHER" id="PTHR22779">
    <property type="entry name" value="SD17342P"/>
    <property type="match status" value="1"/>
</dbReference>
<evidence type="ECO:0000256" key="1">
    <source>
        <dbReference type="ARBA" id="ARBA00004141"/>
    </source>
</evidence>
<evidence type="ECO:0000256" key="6">
    <source>
        <dbReference type="SAM" id="Phobius"/>
    </source>
</evidence>
<reference evidence="7 8" key="1">
    <citation type="journal article" date="2016" name="Mol. Biol. Evol.">
        <title>Comparative Genomics of Early-Diverging Mushroom-Forming Fungi Provides Insights into the Origins of Lignocellulose Decay Capabilities.</title>
        <authorList>
            <person name="Nagy L.G."/>
            <person name="Riley R."/>
            <person name="Tritt A."/>
            <person name="Adam C."/>
            <person name="Daum C."/>
            <person name="Floudas D."/>
            <person name="Sun H."/>
            <person name="Yadav J.S."/>
            <person name="Pangilinan J."/>
            <person name="Larsson K.H."/>
            <person name="Matsuura K."/>
            <person name="Barry K."/>
            <person name="Labutti K."/>
            <person name="Kuo R."/>
            <person name="Ohm R.A."/>
            <person name="Bhattacharya S.S."/>
            <person name="Shirouzu T."/>
            <person name="Yoshinaga Y."/>
            <person name="Martin F.M."/>
            <person name="Grigoriev I.V."/>
            <person name="Hibbett D.S."/>
        </authorList>
    </citation>
    <scope>NUCLEOTIDE SEQUENCE [LARGE SCALE GENOMIC DNA]</scope>
    <source>
        <strain evidence="7 8">HHB14362 ss-1</strain>
    </source>
</reference>
<dbReference type="GO" id="GO:0016020">
    <property type="term" value="C:membrane"/>
    <property type="evidence" value="ECO:0007669"/>
    <property type="project" value="UniProtKB-SubCell"/>
</dbReference>